<evidence type="ECO:0000313" key="1">
    <source>
        <dbReference type="EMBL" id="PIR69632.1"/>
    </source>
</evidence>
<sequence>MGSIGLFMYLLFLKITTYSIQRDLGPIDFLAPSLVIFVSCVLAGHTVSWTRPFLPRSEWLTLPKK</sequence>
<dbReference type="AlphaFoldDB" id="A0A2H0TDL0"/>
<gene>
    <name evidence="1" type="ORF">COU47_01875</name>
</gene>
<accession>A0A2H0TDL0</accession>
<name>A0A2H0TDL0_9BACT</name>
<proteinExistence type="predicted"/>
<reference evidence="2" key="1">
    <citation type="submission" date="2017-09" db="EMBL/GenBank/DDBJ databases">
        <title>Depth-based differentiation of microbial function through sediment-hosted aquifers and enrichment of novel symbionts in the deep terrestrial subsurface.</title>
        <authorList>
            <person name="Probst A.J."/>
            <person name="Ladd B."/>
            <person name="Jarett J.K."/>
            <person name="Geller-Mcgrath D.E."/>
            <person name="Sieber C.M.K."/>
            <person name="Emerson J.B."/>
            <person name="Anantharaman K."/>
            <person name="Thomas B.C."/>
            <person name="Malmstrom R."/>
            <person name="Stieglmeier M."/>
            <person name="Klingl A."/>
            <person name="Woyke T."/>
            <person name="Ryan C.M."/>
            <person name="Banfield J.F."/>
        </authorList>
    </citation>
    <scope>NUCLEOTIDE SEQUENCE [LARGE SCALE GENOMIC DNA]</scope>
</reference>
<comment type="caution">
    <text evidence="1">The sequence shown here is derived from an EMBL/GenBank/DDBJ whole genome shotgun (WGS) entry which is preliminary data.</text>
</comment>
<dbReference type="EMBL" id="PFCO01000004">
    <property type="protein sequence ID" value="PIR69632.1"/>
    <property type="molecule type" value="Genomic_DNA"/>
</dbReference>
<dbReference type="Proteomes" id="UP000231503">
    <property type="component" value="Unassembled WGS sequence"/>
</dbReference>
<evidence type="ECO:0008006" key="3">
    <source>
        <dbReference type="Google" id="ProtNLM"/>
    </source>
</evidence>
<evidence type="ECO:0000313" key="2">
    <source>
        <dbReference type="Proteomes" id="UP000231503"/>
    </source>
</evidence>
<organism evidence="1 2">
    <name type="scientific">Candidatus Niyogibacteria bacterium CG10_big_fil_rev_8_21_14_0_10_46_36</name>
    <dbReference type="NCBI Taxonomy" id="1974726"/>
    <lineage>
        <taxon>Bacteria</taxon>
        <taxon>Candidatus Niyogiibacteriota</taxon>
    </lineage>
</organism>
<protein>
    <recommendedName>
        <fullName evidence="3">ABC transporter permease</fullName>
    </recommendedName>
</protein>